<dbReference type="RefSeq" id="WP_252761293.1">
    <property type="nucleotide sequence ID" value="NZ_JAMXLY010000033.1"/>
</dbReference>
<dbReference type="EMBL" id="JAMXLY010000033">
    <property type="protein sequence ID" value="MCO6025935.1"/>
    <property type="molecule type" value="Genomic_DNA"/>
</dbReference>
<organism evidence="1 2">
    <name type="scientific">Segatella cerevisiae</name>
    <dbReference type="NCBI Taxonomy" id="2053716"/>
    <lineage>
        <taxon>Bacteria</taxon>
        <taxon>Pseudomonadati</taxon>
        <taxon>Bacteroidota</taxon>
        <taxon>Bacteroidia</taxon>
        <taxon>Bacteroidales</taxon>
        <taxon>Prevotellaceae</taxon>
        <taxon>Segatella</taxon>
    </lineage>
</organism>
<sequence length="235" mass="27684">MNINDYFVDSVWLKNTTDRFIGSGIFKDRFQKMSDKERKSLILHYVIDNEAFVFMNKPLLLEQVKQFLADSILTINVEDIRLIINVEDIRLIGSAKIGFSLDPQKYGAPFCSTSDLDFTIINRELLDFLRKDYEFWSKAVKNGTLSTDVRSRRYWKENIRVIKNGLSKGYMDIHYLPNLKEYCPHAQLIADTLSKIQIKLYEKQGIKIKQCSVRVYKNYDLFFDYIERGIKKMLS</sequence>
<evidence type="ECO:0000313" key="1">
    <source>
        <dbReference type="EMBL" id="MCO6025935.1"/>
    </source>
</evidence>
<evidence type="ECO:0000313" key="2">
    <source>
        <dbReference type="Proteomes" id="UP001204015"/>
    </source>
</evidence>
<accession>A0ABT1BXY7</accession>
<comment type="caution">
    <text evidence="1">The sequence shown here is derived from an EMBL/GenBank/DDBJ whole genome shotgun (WGS) entry which is preliminary data.</text>
</comment>
<gene>
    <name evidence="1" type="ORF">NG821_08815</name>
</gene>
<dbReference type="Proteomes" id="UP001204015">
    <property type="component" value="Unassembled WGS sequence"/>
</dbReference>
<name>A0ABT1BXY7_9BACT</name>
<keyword evidence="2" id="KW-1185">Reference proteome</keyword>
<protein>
    <submittedName>
        <fullName evidence="1">Uncharacterized protein</fullName>
    </submittedName>
</protein>
<reference evidence="1 2" key="1">
    <citation type="submission" date="2022-06" db="EMBL/GenBank/DDBJ databases">
        <title>A taxonomic note on the genus Prevotella: Description of four novel genera and emended description of the genera Hallella and Xylanibacter.</title>
        <authorList>
            <person name="Hitch T.C.A."/>
        </authorList>
    </citation>
    <scope>NUCLEOTIDE SEQUENCE [LARGE SCALE GENOMIC DNA]</scope>
    <source>
        <strain evidence="1 2">DSM 100619</strain>
    </source>
</reference>
<proteinExistence type="predicted"/>